<feature type="non-terminal residue" evidence="1">
    <location>
        <position position="434"/>
    </location>
</feature>
<dbReference type="Proteomes" id="UP001140234">
    <property type="component" value="Unassembled WGS sequence"/>
</dbReference>
<comment type="caution">
    <text evidence="1">The sequence shown here is derived from an EMBL/GenBank/DDBJ whole genome shotgun (WGS) entry which is preliminary data.</text>
</comment>
<protein>
    <submittedName>
        <fullName evidence="1">Uncharacterized protein</fullName>
    </submittedName>
</protein>
<keyword evidence="2" id="KW-1185">Reference proteome</keyword>
<sequence>MDFSRPRLRLGGGAGGTQVVKTYGRFKQRIVHREAKGAQEFARVTGASTALADILGQSSDSDFEEEPPSRVAHAAADGSARAKPAKENAQPTRSRRNTASDGAAPLGGDAQPKAPPHDHPAEAAAKTRPRPGRKESSATHKAPVAAAQDAAGEPPKRRSRAQDPGPGLDRALVQGAGTTEPAAASACDDDCYDRAPEPAAEERMQEDDACPGESDESARQHLAVRAMRFKAPHNARAQTFELDSDGDADGNGNDGQHAWSTPARGSRPGIHGPPLANGGGDAPATPLRPTQEYALPTPPRQRPDMTPQRLSQRLAEHLHDVPRSPARMTTPHRVVYSPTRPMTQMRPRIDPAETVEAAPEAVPEPTSQPARPGLEAAVCGPAPPAERLSLGRDPGTGNQAPGGGEGAPDAEIEETRVPFLPARRYVQKAHILAA</sequence>
<evidence type="ECO:0000313" key="2">
    <source>
        <dbReference type="Proteomes" id="UP001140234"/>
    </source>
</evidence>
<dbReference type="EMBL" id="JANBUJ010000036">
    <property type="protein sequence ID" value="KAJ2775144.1"/>
    <property type="molecule type" value="Genomic_DNA"/>
</dbReference>
<reference evidence="1" key="1">
    <citation type="submission" date="2022-07" db="EMBL/GenBank/DDBJ databases">
        <title>Phylogenomic reconstructions and comparative analyses of Kickxellomycotina fungi.</title>
        <authorList>
            <person name="Reynolds N.K."/>
            <person name="Stajich J.E."/>
            <person name="Barry K."/>
            <person name="Grigoriev I.V."/>
            <person name="Crous P."/>
            <person name="Smith M.E."/>
        </authorList>
    </citation>
    <scope>NUCLEOTIDE SEQUENCE</scope>
    <source>
        <strain evidence="1">CBS 109366</strain>
    </source>
</reference>
<organism evidence="1 2">
    <name type="scientific">Coemansia nantahalensis</name>
    <dbReference type="NCBI Taxonomy" id="2789366"/>
    <lineage>
        <taxon>Eukaryota</taxon>
        <taxon>Fungi</taxon>
        <taxon>Fungi incertae sedis</taxon>
        <taxon>Zoopagomycota</taxon>
        <taxon>Kickxellomycotina</taxon>
        <taxon>Kickxellomycetes</taxon>
        <taxon>Kickxellales</taxon>
        <taxon>Kickxellaceae</taxon>
        <taxon>Coemansia</taxon>
    </lineage>
</organism>
<name>A0ACC1K7N7_9FUNG</name>
<evidence type="ECO:0000313" key="1">
    <source>
        <dbReference type="EMBL" id="KAJ2775144.1"/>
    </source>
</evidence>
<accession>A0ACC1K7N7</accession>
<proteinExistence type="predicted"/>
<gene>
    <name evidence="1" type="ORF">IWQ57_000523</name>
</gene>